<evidence type="ECO:0000313" key="5">
    <source>
        <dbReference type="Proteomes" id="UP000739538"/>
    </source>
</evidence>
<sequence>MSKGIRAFRSLVLAAPALVLLAVGCTDEEKVYIDKPLFEDPPESAAGFLGYDEEGQKLTVCGNCHVGQQAGWETTAHAGAWETLEASGHAQGLCENCHTAGPNGNTTDGTVGFAGTQSSRYHDVQCESCHGPGLEHVTNPDASQPIASIRVALDATNGCGECHQGAHHPFLEDWSRSPHAEPVATVINLAAGNPVEYGECLACHSGQGALEAWGVRADYLEKDDAVTDHLGITCAVCHDPHEAFNEGQLRFPVDSPNIELNLCAKCHNRRAQPEIEAASLRGPHAPEAPLLFGTAGWFPPGFEPDNRILGTHGTTGNPRMCASCHVAGYEVQDQETGQFVVTVTGHRFLAIPCVDANGIPTDDQDCETSDRIFTACANSGCHGDADAARATYTSAKTRIDALVAQVDAVLADPNQVPPGERDSNDGRFTVADGAWFNARLAALPGSSTHNPYLCEALLEASLDAIEAEYGDGLRAENTRDQ</sequence>
<dbReference type="PROSITE" id="PS51257">
    <property type="entry name" value="PROKAR_LIPOPROTEIN"/>
    <property type="match status" value="1"/>
</dbReference>
<dbReference type="SUPFAM" id="SSF48695">
    <property type="entry name" value="Multiheme cytochromes"/>
    <property type="match status" value="1"/>
</dbReference>
<dbReference type="PANTHER" id="PTHR35038">
    <property type="entry name" value="DISSIMILATORY SULFITE REDUCTASE SIRA"/>
    <property type="match status" value="1"/>
</dbReference>
<accession>A0A956NAY7</accession>
<proteinExistence type="predicted"/>
<dbReference type="InterPro" id="IPR051829">
    <property type="entry name" value="Multiheme_Cytochr_ET"/>
</dbReference>
<dbReference type="Pfam" id="PF13435">
    <property type="entry name" value="Cytochrome_C554"/>
    <property type="match status" value="1"/>
</dbReference>
<dbReference type="EMBL" id="JAGQHS010000006">
    <property type="protein sequence ID" value="MCA9754608.1"/>
    <property type="molecule type" value="Genomic_DNA"/>
</dbReference>
<dbReference type="AlphaFoldDB" id="A0A956NAY7"/>
<evidence type="ECO:0000313" key="4">
    <source>
        <dbReference type="EMBL" id="MCA9754608.1"/>
    </source>
</evidence>
<feature type="signal peptide" evidence="2">
    <location>
        <begin position="1"/>
        <end position="22"/>
    </location>
</feature>
<reference evidence="4" key="1">
    <citation type="submission" date="2020-04" db="EMBL/GenBank/DDBJ databases">
        <authorList>
            <person name="Zhang T."/>
        </authorList>
    </citation>
    <scope>NUCLEOTIDE SEQUENCE</scope>
    <source>
        <strain evidence="4">HKST-UBA02</strain>
    </source>
</reference>
<keyword evidence="1 2" id="KW-0732">Signal</keyword>
<evidence type="ECO:0000259" key="3">
    <source>
        <dbReference type="Pfam" id="PF13435"/>
    </source>
</evidence>
<dbReference type="InterPro" id="IPR023155">
    <property type="entry name" value="Cyt_c-552/4"/>
</dbReference>
<evidence type="ECO:0000256" key="1">
    <source>
        <dbReference type="ARBA" id="ARBA00022729"/>
    </source>
</evidence>
<evidence type="ECO:0000256" key="2">
    <source>
        <dbReference type="SAM" id="SignalP"/>
    </source>
</evidence>
<gene>
    <name evidence="4" type="ORF">KDA27_02310</name>
</gene>
<dbReference type="InterPro" id="IPR036280">
    <property type="entry name" value="Multihaem_cyt_sf"/>
</dbReference>
<name>A0A956NAY7_UNCEI</name>
<dbReference type="Proteomes" id="UP000739538">
    <property type="component" value="Unassembled WGS sequence"/>
</dbReference>
<reference evidence="4" key="2">
    <citation type="journal article" date="2021" name="Microbiome">
        <title>Successional dynamics and alternative stable states in a saline activated sludge microbial community over 9 years.</title>
        <authorList>
            <person name="Wang Y."/>
            <person name="Ye J."/>
            <person name="Ju F."/>
            <person name="Liu L."/>
            <person name="Boyd J.A."/>
            <person name="Deng Y."/>
            <person name="Parks D.H."/>
            <person name="Jiang X."/>
            <person name="Yin X."/>
            <person name="Woodcroft B.J."/>
            <person name="Tyson G.W."/>
            <person name="Hugenholtz P."/>
            <person name="Polz M.F."/>
            <person name="Zhang T."/>
        </authorList>
    </citation>
    <scope>NUCLEOTIDE SEQUENCE</scope>
    <source>
        <strain evidence="4">HKST-UBA02</strain>
    </source>
</reference>
<feature type="chain" id="PRO_5037039011" description="Cytochrome c-552/4 domain-containing protein" evidence="2">
    <location>
        <begin position="23"/>
        <end position="481"/>
    </location>
</feature>
<feature type="domain" description="Cytochrome c-552/4" evidence="3">
    <location>
        <begin position="60"/>
        <end position="131"/>
    </location>
</feature>
<protein>
    <recommendedName>
        <fullName evidence="3">Cytochrome c-552/4 domain-containing protein</fullName>
    </recommendedName>
</protein>
<comment type="caution">
    <text evidence="4">The sequence shown here is derived from an EMBL/GenBank/DDBJ whole genome shotgun (WGS) entry which is preliminary data.</text>
</comment>
<dbReference type="Gene3D" id="1.10.1130.10">
    <property type="entry name" value="Flavocytochrome C3, Chain A"/>
    <property type="match status" value="2"/>
</dbReference>
<organism evidence="4 5">
    <name type="scientific">Eiseniibacteriota bacterium</name>
    <dbReference type="NCBI Taxonomy" id="2212470"/>
    <lineage>
        <taxon>Bacteria</taxon>
        <taxon>Candidatus Eiseniibacteriota</taxon>
    </lineage>
</organism>